<feature type="region of interest" description="Disordered" evidence="1">
    <location>
        <begin position="282"/>
        <end position="308"/>
    </location>
</feature>
<evidence type="ECO:0000256" key="1">
    <source>
        <dbReference type="SAM" id="MobiDB-lite"/>
    </source>
</evidence>
<organism evidence="2 3">
    <name type="scientific">Leishmania mexicana (strain MHOM/GT/2001/U1103)</name>
    <dbReference type="NCBI Taxonomy" id="929439"/>
    <lineage>
        <taxon>Eukaryota</taxon>
        <taxon>Discoba</taxon>
        <taxon>Euglenozoa</taxon>
        <taxon>Kinetoplastea</taxon>
        <taxon>Metakinetoplastina</taxon>
        <taxon>Trypanosomatida</taxon>
        <taxon>Trypanosomatidae</taxon>
        <taxon>Leishmaniinae</taxon>
        <taxon>Leishmania</taxon>
    </lineage>
</organism>
<protein>
    <submittedName>
        <fullName evidence="2">Uncharacterized protein</fullName>
    </submittedName>
</protein>
<feature type="compositionally biased region" description="Polar residues" evidence="1">
    <location>
        <begin position="325"/>
        <end position="336"/>
    </location>
</feature>
<dbReference type="Proteomes" id="UP000007259">
    <property type="component" value="Chromosome 14"/>
</dbReference>
<name>E9APT9_LEIMU</name>
<sequence>MLLASGSSFRGTQYGAHHHHSVHHQSGAFYGAGTATLEMSNLYQSPGSINVTVSANSNNPYIGVRMTPETTLLQPQSAAHGRSAEAGPRTEPNQHDTRFREAQQPWMTSALPVQVVPVYVHGSRHSNPQSSPVAAALGEGNRNSSGAARAASEGYAIMTNRPPGLIPTAINQLDRAYLEPRSPVPPQQQQQRVPHIYLSHAAAMPAAGSTTISIGSTSVGDASGTRSVACDATRQFSSFPAVAVSVSPVPLEEMEPAPDGCSSSSLTASIAADDDLPRRQLAIPARSPHRPYKAVSPARPRCAIQSPFSTPPRYRGACAYALGSSQTGLPSDTEPQSTPASSDTAAAPLYPRQHSRNDAGARSADGDKVQGYSDRRLPSQQSYGGASSAKGVPAHALAEVGAAQGRPLPSVQLMPAASTDGKSGAVQAPKESRPRSGAAAYQAQGENDVEDSDEDGKGGDEEEGSLAAPDAAQRKKKRVRRNRKPKALEDLPPVTSMKYLPPPPPPPPALPRQPDHAGAAANDASSSSAFDRYYAVLLRWYARLLADEADVVDIATASSFDAATAVAAMSTEARQARDGGYAVDDKLPSACPLQYLHSGSISSPMGSISLSLMLKPSLAYFGSSGSGSGRNAEVHVRCPRIEQYMDACDIPAELRLFPTPNTAETQATGAAPAALPHSVKDVPSAVRWARDLQTWWFCYLFPHAAHTRHQPPAAWPQMPPASMSPGRLTIPHTGSGGVPQDYPYRWSTTVPQPMMMNSIPGVCNVHDSAAMGSGHPMTANRVRSSVVAHMPMQHQMPPPPPRMPPGYLKVLHSTY</sequence>
<dbReference type="RefSeq" id="XP_003873466.1">
    <property type="nucleotide sequence ID" value="XM_003873417.1"/>
</dbReference>
<feature type="region of interest" description="Disordered" evidence="1">
    <location>
        <begin position="325"/>
        <end position="390"/>
    </location>
</feature>
<evidence type="ECO:0000313" key="2">
    <source>
        <dbReference type="EMBL" id="CBZ24956.1"/>
    </source>
</evidence>
<dbReference type="OMA" id="CPRIEQY"/>
<dbReference type="PhylomeDB" id="E9APT9"/>
<feature type="compositionally biased region" description="Basic residues" evidence="1">
    <location>
        <begin position="474"/>
        <end position="485"/>
    </location>
</feature>
<dbReference type="OrthoDB" id="267006at2759"/>
<feature type="region of interest" description="Disordered" evidence="1">
    <location>
        <begin position="122"/>
        <end position="146"/>
    </location>
</feature>
<feature type="compositionally biased region" description="Basic and acidic residues" evidence="1">
    <location>
        <begin position="355"/>
        <end position="377"/>
    </location>
</feature>
<keyword evidence="3" id="KW-1185">Reference proteome</keyword>
<feature type="compositionally biased region" description="Acidic residues" evidence="1">
    <location>
        <begin position="447"/>
        <end position="464"/>
    </location>
</feature>
<proteinExistence type="predicted"/>
<dbReference type="KEGG" id="lmi:LMXM_14_0940"/>
<dbReference type="GeneID" id="13449663"/>
<dbReference type="EMBL" id="FR799567">
    <property type="protein sequence ID" value="CBZ24956.1"/>
    <property type="molecule type" value="Genomic_DNA"/>
</dbReference>
<reference evidence="2 3" key="1">
    <citation type="journal article" date="2011" name="Genome Res.">
        <title>Chromosome and gene copy number variation allow major structural change between species and strains of Leishmania.</title>
        <authorList>
            <person name="Rogers M.B."/>
            <person name="Hilley J.D."/>
            <person name="Dickens N.J."/>
            <person name="Wilkes J."/>
            <person name="Bates P.A."/>
            <person name="Depledge D.P."/>
            <person name="Harris D."/>
            <person name="Her Y."/>
            <person name="Herzyk P."/>
            <person name="Imamura H."/>
            <person name="Otto T.D."/>
            <person name="Sanders M."/>
            <person name="Seeger K."/>
            <person name="Dujardin J.C."/>
            <person name="Berriman M."/>
            <person name="Smith D.F."/>
            <person name="Hertz-Fowler C."/>
            <person name="Mottram J.C."/>
        </authorList>
    </citation>
    <scope>NUCLEOTIDE SEQUENCE [LARGE SCALE GENOMIC DNA]</scope>
    <source>
        <strain evidence="2 3">MHOM/GT/2001/U1103</strain>
    </source>
</reference>
<gene>
    <name evidence="2" type="ORF">LMXM_14_0940</name>
</gene>
<accession>E9APT9</accession>
<feature type="compositionally biased region" description="Pro residues" evidence="1">
    <location>
        <begin position="500"/>
        <end position="511"/>
    </location>
</feature>
<evidence type="ECO:0000313" key="3">
    <source>
        <dbReference type="Proteomes" id="UP000007259"/>
    </source>
</evidence>
<dbReference type="VEuPathDB" id="TriTrypDB:LmxM.14.0940"/>
<feature type="region of interest" description="Disordered" evidence="1">
    <location>
        <begin position="412"/>
        <end position="524"/>
    </location>
</feature>
<feature type="compositionally biased region" description="Low complexity" evidence="1">
    <location>
        <begin position="337"/>
        <end position="348"/>
    </location>
</feature>
<feature type="region of interest" description="Disordered" evidence="1">
    <location>
        <begin position="73"/>
        <end position="99"/>
    </location>
</feature>
<dbReference type="AlphaFoldDB" id="E9APT9"/>